<dbReference type="EMBL" id="QXGB01001724">
    <property type="protein sequence ID" value="KAE9186466.1"/>
    <property type="molecule type" value="Genomic_DNA"/>
</dbReference>
<evidence type="ECO:0000313" key="2">
    <source>
        <dbReference type="EMBL" id="KAE8927964.1"/>
    </source>
</evidence>
<evidence type="ECO:0000313" key="11">
    <source>
        <dbReference type="Proteomes" id="UP000437068"/>
    </source>
</evidence>
<dbReference type="Proteomes" id="UP000433483">
    <property type="component" value="Unassembled WGS sequence"/>
</dbReference>
<name>A0A6A3E2B5_9STRA</name>
<feature type="compositionally biased region" description="Basic residues" evidence="1">
    <location>
        <begin position="36"/>
        <end position="62"/>
    </location>
</feature>
<dbReference type="EMBL" id="QXGE01001684">
    <property type="protein sequence ID" value="KAE9289501.1"/>
    <property type="molecule type" value="Genomic_DNA"/>
</dbReference>
<feature type="compositionally biased region" description="Basic and acidic residues" evidence="1">
    <location>
        <begin position="92"/>
        <end position="104"/>
    </location>
</feature>
<evidence type="ECO:0000313" key="3">
    <source>
        <dbReference type="EMBL" id="KAE9089633.1"/>
    </source>
</evidence>
<feature type="compositionally biased region" description="Polar residues" evidence="1">
    <location>
        <begin position="1"/>
        <end position="24"/>
    </location>
</feature>
<feature type="region of interest" description="Disordered" evidence="1">
    <location>
        <begin position="142"/>
        <end position="215"/>
    </location>
</feature>
<dbReference type="AlphaFoldDB" id="A0A6A3E2B5"/>
<evidence type="ECO:0000256" key="1">
    <source>
        <dbReference type="SAM" id="MobiDB-lite"/>
    </source>
</evidence>
<evidence type="ECO:0000313" key="10">
    <source>
        <dbReference type="Proteomes" id="UP000433483"/>
    </source>
</evidence>
<dbReference type="OrthoDB" id="10450727at2759"/>
<evidence type="ECO:0000313" key="9">
    <source>
        <dbReference type="Proteomes" id="UP000429523"/>
    </source>
</evidence>
<protein>
    <submittedName>
        <fullName evidence="2">Uncharacterized protein</fullName>
    </submittedName>
</protein>
<feature type="region of interest" description="Disordered" evidence="1">
    <location>
        <begin position="1"/>
        <end position="104"/>
    </location>
</feature>
<dbReference type="Proteomes" id="UP000440732">
    <property type="component" value="Unassembled WGS sequence"/>
</dbReference>
<evidence type="ECO:0000313" key="5">
    <source>
        <dbReference type="EMBL" id="KAE9186466.1"/>
    </source>
</evidence>
<evidence type="ECO:0000313" key="13">
    <source>
        <dbReference type="Proteomes" id="UP000440732"/>
    </source>
</evidence>
<dbReference type="Proteomes" id="UP000440367">
    <property type="component" value="Unassembled WGS sequence"/>
</dbReference>
<dbReference type="EMBL" id="QXFX01001477">
    <property type="protein sequence ID" value="KAE9089633.1"/>
    <property type="molecule type" value="Genomic_DNA"/>
</dbReference>
<keyword evidence="10" id="KW-1185">Reference proteome</keyword>
<feature type="compositionally biased region" description="Basic and acidic residues" evidence="1">
    <location>
        <begin position="150"/>
        <end position="165"/>
    </location>
</feature>
<evidence type="ECO:0000313" key="15">
    <source>
        <dbReference type="Proteomes" id="UP000488956"/>
    </source>
</evidence>
<sequence>MQRVTKLTSLRPAASSSTMRQSLSAEEIQRICAVKASRRGGRRDSSHRHPIAHGGHHGRGGWRSRQPSTEQQAAPLCNFKSATAEVGGERSTSQEEIKKQRSLEDFTHERFGRFLSPRPLIAEQTRGFTAVHGGGYRGMERGAPFGDLGPTHKKEWMQQRSESRRAAHVSPPSGAQPTPRQAEATPLLSGREWFTHSGRHGGRHSRVGCSYHARY</sequence>
<evidence type="ECO:0000313" key="7">
    <source>
        <dbReference type="EMBL" id="KAE9202896.1"/>
    </source>
</evidence>
<gene>
    <name evidence="8" type="ORF">PF001_g20009</name>
    <name evidence="6" type="ORF">PF002_g22060</name>
    <name evidence="7" type="ORF">PF004_g18284</name>
    <name evidence="5" type="ORF">PF005_g20834</name>
    <name evidence="4" type="ORF">PF006_g18422</name>
    <name evidence="2" type="ORF">PF009_g21876</name>
    <name evidence="3" type="ORF">PF010_g18913</name>
</gene>
<proteinExistence type="predicted"/>
<dbReference type="EMBL" id="QXGF01001762">
    <property type="protein sequence ID" value="KAE8927964.1"/>
    <property type="molecule type" value="Genomic_DNA"/>
</dbReference>
<accession>A0A6A3E2B5</accession>
<comment type="caution">
    <text evidence="2">The sequence shown here is derived from an EMBL/GenBank/DDBJ whole genome shotgun (WGS) entry which is preliminary data.</text>
</comment>
<evidence type="ECO:0000313" key="14">
    <source>
        <dbReference type="Proteomes" id="UP000476176"/>
    </source>
</evidence>
<dbReference type="Proteomes" id="UP000429523">
    <property type="component" value="Unassembled WGS sequence"/>
</dbReference>
<evidence type="ECO:0000313" key="4">
    <source>
        <dbReference type="EMBL" id="KAE9119116.1"/>
    </source>
</evidence>
<dbReference type="Proteomes" id="UP000476176">
    <property type="component" value="Unassembled WGS sequence"/>
</dbReference>
<dbReference type="Proteomes" id="UP000437068">
    <property type="component" value="Unassembled WGS sequence"/>
</dbReference>
<evidence type="ECO:0000313" key="12">
    <source>
        <dbReference type="Proteomes" id="UP000440367"/>
    </source>
</evidence>
<dbReference type="EMBL" id="QXGA01001433">
    <property type="protein sequence ID" value="KAE9119116.1"/>
    <property type="molecule type" value="Genomic_DNA"/>
</dbReference>
<evidence type="ECO:0000313" key="6">
    <source>
        <dbReference type="EMBL" id="KAE9199725.1"/>
    </source>
</evidence>
<feature type="compositionally biased region" description="Basic residues" evidence="1">
    <location>
        <begin position="197"/>
        <end position="206"/>
    </location>
</feature>
<reference evidence="9 10" key="1">
    <citation type="submission" date="2018-08" db="EMBL/GenBank/DDBJ databases">
        <title>Genomic investigation of the strawberry pathogen Phytophthora fragariae indicates pathogenicity is determined by transcriptional variation in three key races.</title>
        <authorList>
            <person name="Adams T.M."/>
            <person name="Armitage A.D."/>
            <person name="Sobczyk M.K."/>
            <person name="Bates H.J."/>
            <person name="Dunwell J.M."/>
            <person name="Nellist C.F."/>
            <person name="Harrison R.J."/>
        </authorList>
    </citation>
    <scope>NUCLEOTIDE SEQUENCE [LARGE SCALE GENOMIC DNA]</scope>
    <source>
        <strain evidence="8 11">A4</strain>
        <strain evidence="6 12">BC-1</strain>
        <strain evidence="7 14">BC-23</strain>
        <strain evidence="5 10">NOV-27</strain>
        <strain evidence="4 13">NOV-5</strain>
        <strain evidence="2 9">NOV-9</strain>
        <strain evidence="3 15">ONT-3</strain>
    </source>
</reference>
<dbReference type="EMBL" id="QXGD01001753">
    <property type="protein sequence ID" value="KAE9199725.1"/>
    <property type="molecule type" value="Genomic_DNA"/>
</dbReference>
<organism evidence="2 9">
    <name type="scientific">Phytophthora fragariae</name>
    <dbReference type="NCBI Taxonomy" id="53985"/>
    <lineage>
        <taxon>Eukaryota</taxon>
        <taxon>Sar</taxon>
        <taxon>Stramenopiles</taxon>
        <taxon>Oomycota</taxon>
        <taxon>Peronosporomycetes</taxon>
        <taxon>Peronosporales</taxon>
        <taxon>Peronosporaceae</taxon>
        <taxon>Phytophthora</taxon>
    </lineage>
</organism>
<evidence type="ECO:0000313" key="8">
    <source>
        <dbReference type="EMBL" id="KAE9289501.1"/>
    </source>
</evidence>
<dbReference type="EMBL" id="QXGC01001441">
    <property type="protein sequence ID" value="KAE9202896.1"/>
    <property type="molecule type" value="Genomic_DNA"/>
</dbReference>
<dbReference type="Proteomes" id="UP000488956">
    <property type="component" value="Unassembled WGS sequence"/>
</dbReference>